<dbReference type="AlphaFoldDB" id="A0A8B8CQG2"/>
<dbReference type="InterPro" id="IPR036047">
    <property type="entry name" value="F-box-like_dom_sf"/>
</dbReference>
<dbReference type="SUPFAM" id="SSF81383">
    <property type="entry name" value="F-box domain"/>
    <property type="match status" value="1"/>
</dbReference>
<dbReference type="Gene3D" id="3.80.10.10">
    <property type="entry name" value="Ribonuclease Inhibitor"/>
    <property type="match status" value="3"/>
</dbReference>
<dbReference type="Pfam" id="PF12937">
    <property type="entry name" value="F-box-like"/>
    <property type="match status" value="1"/>
</dbReference>
<dbReference type="InterPro" id="IPR001810">
    <property type="entry name" value="F-box_dom"/>
</dbReference>
<dbReference type="KEGG" id="cvn:111121159"/>
<dbReference type="GeneID" id="111121159"/>
<feature type="domain" description="F-box" evidence="1">
    <location>
        <begin position="13"/>
        <end position="59"/>
    </location>
</feature>
<dbReference type="InterPro" id="IPR032675">
    <property type="entry name" value="LRR_dom_sf"/>
</dbReference>
<evidence type="ECO:0000313" key="2">
    <source>
        <dbReference type="Proteomes" id="UP000694844"/>
    </source>
</evidence>
<evidence type="ECO:0000313" key="3">
    <source>
        <dbReference type="RefSeq" id="XP_022318015.1"/>
    </source>
</evidence>
<accession>A0A8B8CQG2</accession>
<sequence>MEVDVVDSYDWFENSLVHLPAGVLYEIFKHLDWMDLCRLAQTCTKFQELVQKATIWMQMKTLDFTYSPLPLAERILSIIKRCPNAEYIRIGEIVLEDTLDLFLASVFRCCPHLKKLFINTPSIDNESVEILHQKGENLKYLSVNLFDEYLDSQHLTQVIALKNLQELHLQQCRSNVFVHRLEDNPTYNIIKLVLNDSNLREENITEILRSCINLEYLDLQNSISSFPTSNLPVKNGLNKLRVLNLGLNDIQNLEAAELFPCLETLNVDMCQMLESIEVSAPLLFNFSCNACDALKKLELSPCSINSIHLRSEMLQSMQINSSSLQEVELSCNKRLSAESLMAAIPHKDLIQIVTLNKCEGISANDLNEILTEFPNLRELSVTVGETKVPWNQAQIKSEKLRTLQFGGCTILSSLPISAPALHSLSIQDCRDFEEIELLDALLYGKKITLHLQIERVRGMECLWNRVVDQRIFDNQSGVENLQELYLTDMKGIKGTILSSAICNFKFLHKLVLKGCNFLSQLPLKNCSSIEVLCIESCPKFSLLAISDCPNLHILHVKYCSMMHQCSVEANQLTETDLTGTNFSNFSLSSAELGHLTVHGVCTRESNTLNLSCPLLESISIQKCDMLTDEIVADVFARCPKLTSLTILGGHQIRHLEIPMLLEVLSLTGLRKLQQVNVTEPSQLQHLTLNNLPKFSPELRMALLKKCERTLEVLEVRAIPGEVNLSLELTSLKSLTLDQGIHLSELYIKCPKLTALRVQGCPKLSFLEIDIETLSQIQIHHSARLMGLRHMTIKIPSTRHLSNILAYYAPNLQTLTIENSWISKEELMKLGRSLMCLGNINLKNCKEENQFAGTFKPMLLGRSNNIPLNISRL</sequence>
<dbReference type="PANTHER" id="PTHR13318">
    <property type="entry name" value="PARTNER OF PAIRED, ISOFORM B-RELATED"/>
    <property type="match status" value="1"/>
</dbReference>
<proteinExistence type="predicted"/>
<organism evidence="2 3">
    <name type="scientific">Crassostrea virginica</name>
    <name type="common">Eastern oyster</name>
    <dbReference type="NCBI Taxonomy" id="6565"/>
    <lineage>
        <taxon>Eukaryota</taxon>
        <taxon>Metazoa</taxon>
        <taxon>Spiralia</taxon>
        <taxon>Lophotrochozoa</taxon>
        <taxon>Mollusca</taxon>
        <taxon>Bivalvia</taxon>
        <taxon>Autobranchia</taxon>
        <taxon>Pteriomorphia</taxon>
        <taxon>Ostreida</taxon>
        <taxon>Ostreoidea</taxon>
        <taxon>Ostreidae</taxon>
        <taxon>Crassostrea</taxon>
    </lineage>
</organism>
<evidence type="ECO:0000259" key="1">
    <source>
        <dbReference type="PROSITE" id="PS50181"/>
    </source>
</evidence>
<dbReference type="RefSeq" id="XP_022318015.1">
    <property type="nucleotide sequence ID" value="XM_022462307.1"/>
</dbReference>
<keyword evidence="2" id="KW-1185">Reference proteome</keyword>
<dbReference type="GO" id="GO:0031146">
    <property type="term" value="P:SCF-dependent proteasomal ubiquitin-dependent protein catabolic process"/>
    <property type="evidence" value="ECO:0007669"/>
    <property type="project" value="TreeGrafter"/>
</dbReference>
<dbReference type="OrthoDB" id="27842at2759"/>
<dbReference type="GO" id="GO:0019005">
    <property type="term" value="C:SCF ubiquitin ligase complex"/>
    <property type="evidence" value="ECO:0007669"/>
    <property type="project" value="TreeGrafter"/>
</dbReference>
<reference evidence="3" key="1">
    <citation type="submission" date="2025-08" db="UniProtKB">
        <authorList>
            <consortium name="RefSeq"/>
        </authorList>
    </citation>
    <scope>IDENTIFICATION</scope>
    <source>
        <tissue evidence="3">Whole sample</tissue>
    </source>
</reference>
<gene>
    <name evidence="3" type="primary">LOC111121159</name>
</gene>
<dbReference type="PROSITE" id="PS50181">
    <property type="entry name" value="FBOX"/>
    <property type="match status" value="1"/>
</dbReference>
<protein>
    <submittedName>
        <fullName evidence="3">Uncharacterized protein LOC111121159 isoform X1</fullName>
    </submittedName>
</protein>
<dbReference type="SUPFAM" id="SSF52047">
    <property type="entry name" value="RNI-like"/>
    <property type="match status" value="3"/>
</dbReference>
<name>A0A8B8CQG2_CRAVI</name>
<dbReference type="SMART" id="SM00256">
    <property type="entry name" value="FBOX"/>
    <property type="match status" value="1"/>
</dbReference>
<dbReference type="Proteomes" id="UP000694844">
    <property type="component" value="Chromosome 2"/>
</dbReference>